<evidence type="ECO:0000256" key="7">
    <source>
        <dbReference type="ARBA" id="ARBA00034138"/>
    </source>
</evidence>
<sequence length="424" mass="47959">MKQDCSVETSAVEIYPTINTSEIIASKILNDGREDHDNGFFICDLGDVMKKYIRWQKNFPRVIPHYAIKCNPDEILLKMLIGLGTGFDCASKSEIRQMLALGARPEQIIFANPCKQASHVRYARDNNVKRIVFDNVEELIKMKKNFPTADLVLRIQTDDSQSICRFSMKYGAHPDVCKQLLDTAHKMNLNVVGISFHVGSGCQDVQAFVKALQNARVLFDYAECIGYKLNLLDIGGGFPGTEDVNLKFEEIASVVNMTLKELFPMEEFPHVDVIAEPGRYFAASAYTLASNIIAKREVMRDVTEETVCEQTAYMYYINDGLYGSFNCLFYDHAHVTPKLLKEPSEIDMLYSSSVWGPTCDGLDRICELVQLPQLDVGNWILWEDMGAYTMAAGSSFNGFKTSKVYYVISDLEKHVLRNCKMRIP</sequence>
<keyword evidence="14" id="KW-1185">Reference proteome</keyword>
<dbReference type="STRING" id="7719.ENSCINP00000016169"/>
<dbReference type="GO" id="GO:0004586">
    <property type="term" value="F:ornithine decarboxylase activity"/>
    <property type="evidence" value="ECO:0000318"/>
    <property type="project" value="GO_Central"/>
</dbReference>
<dbReference type="InterPro" id="IPR022644">
    <property type="entry name" value="De-COase2_N"/>
</dbReference>
<evidence type="ECO:0000256" key="1">
    <source>
        <dbReference type="ARBA" id="ARBA00001933"/>
    </source>
</evidence>
<dbReference type="SUPFAM" id="SSF50621">
    <property type="entry name" value="Alanine racemase C-terminal domain-like"/>
    <property type="match status" value="1"/>
</dbReference>
<feature type="active site" description="Proton donor" evidence="11">
    <location>
        <position position="359"/>
    </location>
</feature>
<dbReference type="InParanoid" id="F6SUA6"/>
<dbReference type="GeneTree" id="ENSGT00950000182995"/>
<evidence type="ECO:0000256" key="4">
    <source>
        <dbReference type="ARBA" id="ARBA00023115"/>
    </source>
</evidence>
<dbReference type="Ensembl" id="ENSCINT00000016169.3">
    <property type="protein sequence ID" value="ENSCINP00000016169.3"/>
    <property type="gene ID" value="ENSCING00000007892.3"/>
</dbReference>
<evidence type="ECO:0000259" key="12">
    <source>
        <dbReference type="Pfam" id="PF02784"/>
    </source>
</evidence>
<dbReference type="Pfam" id="PF02784">
    <property type="entry name" value="Orn_Arg_deC_N"/>
    <property type="match status" value="1"/>
</dbReference>
<dbReference type="InterPro" id="IPR029066">
    <property type="entry name" value="PLP-binding_barrel"/>
</dbReference>
<accession>F6SUA6</accession>
<dbReference type="SUPFAM" id="SSF51419">
    <property type="entry name" value="PLP-binding barrel"/>
    <property type="match status" value="1"/>
</dbReference>
<dbReference type="EMBL" id="EAAA01000270">
    <property type="status" value="NOT_ANNOTATED_CDS"/>
    <property type="molecule type" value="Genomic_DNA"/>
</dbReference>
<dbReference type="CDD" id="cd00622">
    <property type="entry name" value="PLPDE_III_ODC"/>
    <property type="match status" value="1"/>
</dbReference>
<evidence type="ECO:0000256" key="5">
    <source>
        <dbReference type="ARBA" id="ARBA00023239"/>
    </source>
</evidence>
<dbReference type="PRINTS" id="PR01182">
    <property type="entry name" value="ORNDCRBXLASE"/>
</dbReference>
<dbReference type="InterPro" id="IPR002433">
    <property type="entry name" value="Orn_de-COase"/>
</dbReference>
<dbReference type="FunFam" id="3.20.20.10:FF:000005">
    <property type="entry name" value="Ornithine decarboxylase"/>
    <property type="match status" value="1"/>
</dbReference>
<dbReference type="InterPro" id="IPR000183">
    <property type="entry name" value="Orn/DAP/Arg_de-COase"/>
</dbReference>
<dbReference type="Gene3D" id="3.20.20.10">
    <property type="entry name" value="Alanine racemase"/>
    <property type="match status" value="1"/>
</dbReference>
<evidence type="ECO:0000256" key="8">
    <source>
        <dbReference type="ARBA" id="ARBA00037173"/>
    </source>
</evidence>
<dbReference type="PROSITE" id="PS00878">
    <property type="entry name" value="ODR_DC_2_1"/>
    <property type="match status" value="1"/>
</dbReference>
<dbReference type="GO" id="GO:0033387">
    <property type="term" value="P:putrescine biosynthetic process from arginine, via ornithine"/>
    <property type="evidence" value="ECO:0000318"/>
    <property type="project" value="GO_Central"/>
</dbReference>
<organism evidence="13 14">
    <name type="scientific">Ciona intestinalis</name>
    <name type="common">Transparent sea squirt</name>
    <name type="synonym">Ascidia intestinalis</name>
    <dbReference type="NCBI Taxonomy" id="7719"/>
    <lineage>
        <taxon>Eukaryota</taxon>
        <taxon>Metazoa</taxon>
        <taxon>Chordata</taxon>
        <taxon>Tunicata</taxon>
        <taxon>Ascidiacea</taxon>
        <taxon>Phlebobranchia</taxon>
        <taxon>Cionidae</taxon>
        <taxon>Ciona</taxon>
    </lineage>
</organism>
<reference evidence="14" key="1">
    <citation type="journal article" date="2002" name="Science">
        <title>The draft genome of Ciona intestinalis: insights into chordate and vertebrate origins.</title>
        <authorList>
            <person name="Dehal P."/>
            <person name="Satou Y."/>
            <person name="Campbell R.K."/>
            <person name="Chapman J."/>
            <person name="Degnan B."/>
            <person name="De Tomaso A."/>
            <person name="Davidson B."/>
            <person name="Di Gregorio A."/>
            <person name="Gelpke M."/>
            <person name="Goodstein D.M."/>
            <person name="Harafuji N."/>
            <person name="Hastings K.E."/>
            <person name="Ho I."/>
            <person name="Hotta K."/>
            <person name="Huang W."/>
            <person name="Kawashima T."/>
            <person name="Lemaire P."/>
            <person name="Martinez D."/>
            <person name="Meinertzhagen I.A."/>
            <person name="Necula S."/>
            <person name="Nonaka M."/>
            <person name="Putnam N."/>
            <person name="Rash S."/>
            <person name="Saiga H."/>
            <person name="Satake M."/>
            <person name="Terry A."/>
            <person name="Yamada L."/>
            <person name="Wang H.G."/>
            <person name="Awazu S."/>
            <person name="Azumi K."/>
            <person name="Boore J."/>
            <person name="Branno M."/>
            <person name="Chin-Bow S."/>
            <person name="DeSantis R."/>
            <person name="Doyle S."/>
            <person name="Francino P."/>
            <person name="Keys D.N."/>
            <person name="Haga S."/>
            <person name="Hayashi H."/>
            <person name="Hino K."/>
            <person name="Imai K.S."/>
            <person name="Inaba K."/>
            <person name="Kano S."/>
            <person name="Kobayashi K."/>
            <person name="Kobayashi M."/>
            <person name="Lee B.I."/>
            <person name="Makabe K.W."/>
            <person name="Manohar C."/>
            <person name="Matassi G."/>
            <person name="Medina M."/>
            <person name="Mochizuki Y."/>
            <person name="Mount S."/>
            <person name="Morishita T."/>
            <person name="Miura S."/>
            <person name="Nakayama A."/>
            <person name="Nishizaka S."/>
            <person name="Nomoto H."/>
            <person name="Ohta F."/>
            <person name="Oishi K."/>
            <person name="Rigoutsos I."/>
            <person name="Sano M."/>
            <person name="Sasaki A."/>
            <person name="Sasakura Y."/>
            <person name="Shoguchi E."/>
            <person name="Shin-i T."/>
            <person name="Spagnuolo A."/>
            <person name="Stainier D."/>
            <person name="Suzuki M.M."/>
            <person name="Tassy O."/>
            <person name="Takatori N."/>
            <person name="Tokuoka M."/>
            <person name="Yagi K."/>
            <person name="Yoshizaki F."/>
            <person name="Wada S."/>
            <person name="Zhang C."/>
            <person name="Hyatt P.D."/>
            <person name="Larimer F."/>
            <person name="Detter C."/>
            <person name="Doggett N."/>
            <person name="Glavina T."/>
            <person name="Hawkins T."/>
            <person name="Richardson P."/>
            <person name="Lucas S."/>
            <person name="Kohara Y."/>
            <person name="Levine M."/>
            <person name="Satoh N."/>
            <person name="Rokhsar D.S."/>
        </authorList>
    </citation>
    <scope>NUCLEOTIDE SEQUENCE [LARGE SCALE GENOMIC DNA]</scope>
</reference>
<dbReference type="GO" id="GO:0005737">
    <property type="term" value="C:cytoplasm"/>
    <property type="evidence" value="ECO:0000318"/>
    <property type="project" value="GO_Central"/>
</dbReference>
<proteinExistence type="inferred from homology"/>
<dbReference type="Proteomes" id="UP000008144">
    <property type="component" value="Chromosome 1"/>
</dbReference>
<keyword evidence="3 11" id="KW-0663">Pyridoxal phosphate</keyword>
<dbReference type="AlphaFoldDB" id="F6SUA6"/>
<dbReference type="InterPro" id="IPR009006">
    <property type="entry name" value="Ala_racemase/Decarboxylase_C"/>
</dbReference>
<evidence type="ECO:0000256" key="11">
    <source>
        <dbReference type="PIRSR" id="PIRSR600183-50"/>
    </source>
</evidence>
<dbReference type="PROSITE" id="PS00879">
    <property type="entry name" value="ODR_DC_2_2"/>
    <property type="match status" value="1"/>
</dbReference>
<dbReference type="HOGENOM" id="CLU_026444_1_1_1"/>
<reference evidence="13" key="3">
    <citation type="submission" date="2025-08" db="UniProtKB">
        <authorList>
            <consortium name="Ensembl"/>
        </authorList>
    </citation>
    <scope>IDENTIFICATION</scope>
</reference>
<dbReference type="InterPro" id="IPR022653">
    <property type="entry name" value="De-COase2_pyr-phos_BS"/>
</dbReference>
<evidence type="ECO:0000313" key="14">
    <source>
        <dbReference type="Proteomes" id="UP000008144"/>
    </source>
</evidence>
<evidence type="ECO:0000256" key="9">
    <source>
        <dbReference type="ARBA" id="ARBA00046672"/>
    </source>
</evidence>
<dbReference type="PRINTS" id="PR01179">
    <property type="entry name" value="ODADCRBXLASE"/>
</dbReference>
<comment type="pathway">
    <text evidence="6">Amine and polyamine biosynthesis; putrescine biosynthesis via L-ornithine pathway; putrescine from L-ornithine: step 1/1.</text>
</comment>
<dbReference type="OMA" id="AYCRSMA"/>
<reference evidence="13" key="4">
    <citation type="submission" date="2025-09" db="UniProtKB">
        <authorList>
            <consortium name="Ensembl"/>
        </authorList>
    </citation>
    <scope>IDENTIFICATION</scope>
</reference>
<comment type="similarity">
    <text evidence="2">Belongs to the Orn/Lys/Arg decarboxylase class-II family.</text>
</comment>
<evidence type="ECO:0000256" key="10">
    <source>
        <dbReference type="ARBA" id="ARBA00049127"/>
    </source>
</evidence>
<evidence type="ECO:0000256" key="3">
    <source>
        <dbReference type="ARBA" id="ARBA00022898"/>
    </source>
</evidence>
<dbReference type="EC" id="4.1.1.17" evidence="7"/>
<dbReference type="Gene3D" id="2.40.37.10">
    <property type="entry name" value="Lyase, Ornithine Decarboxylase, Chain A, domain 1"/>
    <property type="match status" value="1"/>
</dbReference>
<dbReference type="PANTHER" id="PTHR11482">
    <property type="entry name" value="ARGININE/DIAMINOPIMELATE/ORNITHINE DECARBOXYLASE"/>
    <property type="match status" value="1"/>
</dbReference>
<feature type="domain" description="Orn/DAP/Arg decarboxylase 2 N-terminal" evidence="12">
    <location>
        <begin position="45"/>
        <end position="283"/>
    </location>
</feature>
<dbReference type="InterPro" id="IPR022657">
    <property type="entry name" value="De-COase2_CS"/>
</dbReference>
<dbReference type="FunFam" id="2.40.37.10:FF:000005">
    <property type="entry name" value="Ornithine decarboxylase"/>
    <property type="match status" value="1"/>
</dbReference>
<reference evidence="13" key="2">
    <citation type="journal article" date="2008" name="Genome Biol.">
        <title>Improved genome assembly and evidence-based global gene model set for the chordate Ciona intestinalis: new insight into intron and operon populations.</title>
        <authorList>
            <person name="Satou Y."/>
            <person name="Mineta K."/>
            <person name="Ogasawara M."/>
            <person name="Sasakura Y."/>
            <person name="Shoguchi E."/>
            <person name="Ueno K."/>
            <person name="Yamada L."/>
            <person name="Matsumoto J."/>
            <person name="Wasserscheid J."/>
            <person name="Dewar K."/>
            <person name="Wiley G.B."/>
            <person name="Macmil S.L."/>
            <person name="Roe B.A."/>
            <person name="Zeller R.W."/>
            <person name="Hastings K.E."/>
            <person name="Lemaire P."/>
            <person name="Lindquist E."/>
            <person name="Endo T."/>
            <person name="Hotta K."/>
            <person name="Inaba K."/>
        </authorList>
    </citation>
    <scope>NUCLEOTIDE SEQUENCE [LARGE SCALE GENOMIC DNA]</scope>
    <source>
        <strain evidence="13">wild type</strain>
    </source>
</reference>
<comment type="subunit">
    <text evidence="9">Homodimer. Only the dimer is catalytically active, as the active sites are constructed of residues from both monomers.</text>
</comment>
<feature type="modified residue" description="N6-(pyridoxal phosphate)lysine" evidence="11">
    <location>
        <position position="69"/>
    </location>
</feature>
<name>F6SUA6_CIOIN</name>
<keyword evidence="5" id="KW-0456">Lyase</keyword>
<comment type="cofactor">
    <cofactor evidence="1 11">
        <name>pyridoxal 5'-phosphate</name>
        <dbReference type="ChEBI" id="CHEBI:597326"/>
    </cofactor>
</comment>
<comment type="catalytic activity">
    <reaction evidence="10">
        <text>L-ornithine + H(+) = putrescine + CO2</text>
        <dbReference type="Rhea" id="RHEA:22964"/>
        <dbReference type="ChEBI" id="CHEBI:15378"/>
        <dbReference type="ChEBI" id="CHEBI:16526"/>
        <dbReference type="ChEBI" id="CHEBI:46911"/>
        <dbReference type="ChEBI" id="CHEBI:326268"/>
        <dbReference type="EC" id="4.1.1.17"/>
    </reaction>
</comment>
<evidence type="ECO:0000313" key="13">
    <source>
        <dbReference type="Ensembl" id="ENSCINP00000016169.3"/>
    </source>
</evidence>
<dbReference type="PANTHER" id="PTHR11482:SF6">
    <property type="entry name" value="ORNITHINE DECARBOXYLASE 1-RELATED"/>
    <property type="match status" value="1"/>
</dbReference>
<protein>
    <recommendedName>
        <fullName evidence="7">ornithine decarboxylase</fullName>
        <ecNumber evidence="7">4.1.1.17</ecNumber>
    </recommendedName>
</protein>
<evidence type="ECO:0000256" key="6">
    <source>
        <dbReference type="ARBA" id="ARBA00034115"/>
    </source>
</evidence>
<evidence type="ECO:0000256" key="2">
    <source>
        <dbReference type="ARBA" id="ARBA00008872"/>
    </source>
</evidence>
<keyword evidence="4" id="KW-0620">Polyamine biosynthesis</keyword>
<comment type="function">
    <text evidence="8">Catalyzes the first and rate-limiting step of polyamine biosynthesis that converts ornithine into putrescine, which is the precursor for the polyamines, spermidine and spermine. Polyamines are essential for cell proliferation and are implicated in cellular processes, ranging from DNA replication to apoptosis.</text>
</comment>